<dbReference type="PANTHER" id="PTHR24559">
    <property type="entry name" value="TRANSPOSON TY3-I GAG-POL POLYPROTEIN"/>
    <property type="match status" value="1"/>
</dbReference>
<dbReference type="InterPro" id="IPR053134">
    <property type="entry name" value="RNA-dir_DNA_polymerase"/>
</dbReference>
<evidence type="ECO:0000256" key="2">
    <source>
        <dbReference type="ARBA" id="ARBA00012180"/>
    </source>
</evidence>
<accession>A0ABQ8LB85</accession>
<dbReference type="InterPro" id="IPR000477">
    <property type="entry name" value="RT_dom"/>
</dbReference>
<comment type="caution">
    <text evidence="4">The sequence shown here is derived from an EMBL/GenBank/DDBJ whole genome shotgun (WGS) entry which is preliminary data.</text>
</comment>
<keyword evidence="5" id="KW-1185">Reference proteome</keyword>
<dbReference type="InterPro" id="IPR043502">
    <property type="entry name" value="DNA/RNA_pol_sf"/>
</dbReference>
<evidence type="ECO:0000256" key="1">
    <source>
        <dbReference type="ARBA" id="ARBA00010879"/>
    </source>
</evidence>
<dbReference type="InterPro" id="IPR043128">
    <property type="entry name" value="Rev_trsase/Diguanyl_cyclase"/>
</dbReference>
<gene>
    <name evidence="4" type="ORF">H4Q32_027907</name>
</gene>
<dbReference type="InterPro" id="IPR021109">
    <property type="entry name" value="Peptidase_aspartic_dom_sf"/>
</dbReference>
<dbReference type="Gene3D" id="3.30.70.270">
    <property type="match status" value="1"/>
</dbReference>
<dbReference type="SUPFAM" id="SSF50630">
    <property type="entry name" value="Acid proteases"/>
    <property type="match status" value="1"/>
</dbReference>
<feature type="domain" description="Reverse transcriptase" evidence="3">
    <location>
        <begin position="407"/>
        <end position="574"/>
    </location>
</feature>
<sequence>MFNAITTAPATYSVNTACTSAIKICCPPTALSTTVEYINKYSPVTSLIGKQCLVTCYLQGYKTEALWDTGSQVCIVDERWRNKYIPEVKLKDISEATEVPDGLQLVAASVTSMPYVGWVEITFKLASPVDSVEELVIPVLVLKDQRLSRPIIGYNVIEQVMRQSEASENSEVSKGRLHKIVKYAFPGMKKNKIQTFIHLVTTQNPSEYLVKTKKYPVNIPKLTIMQIQCQVKVPYVKQDTVFLFEPYVNPQCPDGLEPLETLLTLKKGSRQVVKISVQNHDIRLAGKTELGTMQSIKSVLPAAASQCATTAVISEVQKTTDANESNNEELWDPPVDVSHLPMHQKNKVRQLLREDCHSFSTSDDDIGCIKGLQLSISLTDDTPVVSMYTSVPKPLYQEIKDYLHDLSVQGWTEKTHSPYSSLIVCVRKKDGSLRLSIDYRDLNRKTLPDRQPIPRVQDILDSLGGNAWFSVLDQGKAYHQGFMSPESRHLTAFSTPWGLYEWICIPFGLMNAPAAFQHFMEECLEGLRDEICVPYLDDILVFTKTFDGHLEAMKKVLQLFMSTSPWSKAESMKV</sequence>
<evidence type="ECO:0000259" key="3">
    <source>
        <dbReference type="PROSITE" id="PS50878"/>
    </source>
</evidence>
<evidence type="ECO:0000313" key="4">
    <source>
        <dbReference type="EMBL" id="KAI2647958.1"/>
    </source>
</evidence>
<dbReference type="SUPFAM" id="SSF56672">
    <property type="entry name" value="DNA/RNA polymerases"/>
    <property type="match status" value="1"/>
</dbReference>
<dbReference type="Pfam" id="PF00078">
    <property type="entry name" value="RVT_1"/>
    <property type="match status" value="1"/>
</dbReference>
<evidence type="ECO:0000313" key="5">
    <source>
        <dbReference type="Proteomes" id="UP000830375"/>
    </source>
</evidence>
<dbReference type="Gene3D" id="3.10.10.10">
    <property type="entry name" value="HIV Type 1 Reverse Transcriptase, subunit A, domain 1"/>
    <property type="match status" value="1"/>
</dbReference>
<dbReference type="CDD" id="cd01647">
    <property type="entry name" value="RT_LTR"/>
    <property type="match status" value="1"/>
</dbReference>
<organism evidence="4 5">
    <name type="scientific">Labeo rohita</name>
    <name type="common">Indian major carp</name>
    <name type="synonym">Cyprinus rohita</name>
    <dbReference type="NCBI Taxonomy" id="84645"/>
    <lineage>
        <taxon>Eukaryota</taxon>
        <taxon>Metazoa</taxon>
        <taxon>Chordata</taxon>
        <taxon>Craniata</taxon>
        <taxon>Vertebrata</taxon>
        <taxon>Euteleostomi</taxon>
        <taxon>Actinopterygii</taxon>
        <taxon>Neopterygii</taxon>
        <taxon>Teleostei</taxon>
        <taxon>Ostariophysi</taxon>
        <taxon>Cypriniformes</taxon>
        <taxon>Cyprinidae</taxon>
        <taxon>Labeoninae</taxon>
        <taxon>Labeonini</taxon>
        <taxon>Labeo</taxon>
    </lineage>
</organism>
<comment type="similarity">
    <text evidence="1">Belongs to the beta type-B retroviral polymerase family. HERV class-II K(HML-2) pol subfamily.</text>
</comment>
<dbReference type="EC" id="3.1.26.4" evidence="2"/>
<dbReference type="Proteomes" id="UP000830375">
    <property type="component" value="Unassembled WGS sequence"/>
</dbReference>
<proteinExistence type="inferred from homology"/>
<dbReference type="PROSITE" id="PS50878">
    <property type="entry name" value="RT_POL"/>
    <property type="match status" value="1"/>
</dbReference>
<dbReference type="EMBL" id="JACTAM010000059">
    <property type="protein sequence ID" value="KAI2647958.1"/>
    <property type="molecule type" value="Genomic_DNA"/>
</dbReference>
<dbReference type="PANTHER" id="PTHR24559:SF435">
    <property type="entry name" value="RIBONUCLEASE H"/>
    <property type="match status" value="1"/>
</dbReference>
<name>A0ABQ8LB85_LABRO</name>
<reference evidence="4 5" key="1">
    <citation type="submission" date="2022-01" db="EMBL/GenBank/DDBJ databases">
        <title>A high-quality chromosome-level genome assembly of rohu carp, Labeo rohita.</title>
        <authorList>
            <person name="Arick M.A. II"/>
            <person name="Hsu C.-Y."/>
            <person name="Magbanua Z."/>
            <person name="Pechanova O."/>
            <person name="Grover C."/>
            <person name="Miller E."/>
            <person name="Thrash A."/>
            <person name="Ezzel L."/>
            <person name="Alam S."/>
            <person name="Benzie J."/>
            <person name="Hamilton M."/>
            <person name="Karsi A."/>
            <person name="Lawrence M.L."/>
            <person name="Peterson D.G."/>
        </authorList>
    </citation>
    <scope>NUCLEOTIDE SEQUENCE [LARGE SCALE GENOMIC DNA]</scope>
    <source>
        <strain evidence="5">BAU-BD-2019</strain>
        <tissue evidence="4">Blood</tissue>
    </source>
</reference>
<protein>
    <recommendedName>
        <fullName evidence="2">ribonuclease H</fullName>
        <ecNumber evidence="2">3.1.26.4</ecNumber>
    </recommendedName>
</protein>